<accession>L0DXJ4</accession>
<dbReference type="PATRIC" id="fig|1255043.3.peg.2125"/>
<keyword evidence="3" id="KW-1185">Reference proteome</keyword>
<proteinExistence type="predicted"/>
<dbReference type="EMBL" id="CP003989">
    <property type="protein sequence ID" value="AGA33763.1"/>
    <property type="molecule type" value="Genomic_DNA"/>
</dbReference>
<reference evidence="2" key="1">
    <citation type="submission" date="2015-12" db="EMBL/GenBank/DDBJ databases">
        <authorList>
            <person name="Tikhonova T.V."/>
            <person name="Pavlov A.R."/>
            <person name="Beletsky A.V."/>
            <person name="Mardanov A.V."/>
            <person name="Sorokin D.Y."/>
            <person name="Ravin N.V."/>
            <person name="Popov V.O."/>
        </authorList>
    </citation>
    <scope>NUCLEOTIDE SEQUENCE</scope>
    <source>
        <strain evidence="2">DSM 14787</strain>
    </source>
</reference>
<dbReference type="STRING" id="1255043.TVNIR_2103"/>
<organism evidence="2 3">
    <name type="scientific">Thioalkalivibrio nitratireducens (strain DSM 14787 / UNIQEM 213 / ALEN2)</name>
    <dbReference type="NCBI Taxonomy" id="1255043"/>
    <lineage>
        <taxon>Bacteria</taxon>
        <taxon>Pseudomonadati</taxon>
        <taxon>Pseudomonadota</taxon>
        <taxon>Gammaproteobacteria</taxon>
        <taxon>Chromatiales</taxon>
        <taxon>Ectothiorhodospiraceae</taxon>
        <taxon>Thioalkalivibrio</taxon>
    </lineage>
</organism>
<dbReference type="HOGENOM" id="CLU_1767228_0_0_6"/>
<dbReference type="AlphaFoldDB" id="L0DXJ4"/>
<sequence>MPPSSTESRAGPKRTLTELRIALARAAEGLPVTLSELLEAFGEEGAADWAEGYEPHCHPRFLRAFAVAVAERLARERKTQPAPPPAPAARTERDVGPLDGLPLLREDWKFVDARTRFRRDRDALLAEYARRWREAADAEPVEIRKSNAGRYAANAWLRGVTR</sequence>
<dbReference type="KEGG" id="tni:TVNIR_2103"/>
<evidence type="ECO:0000313" key="2">
    <source>
        <dbReference type="EMBL" id="AGA33763.1"/>
    </source>
</evidence>
<name>L0DXJ4_THIND</name>
<gene>
    <name evidence="2" type="ordered locus">TVNIR_2103</name>
</gene>
<dbReference type="Proteomes" id="UP000010809">
    <property type="component" value="Chromosome"/>
</dbReference>
<dbReference type="RefSeq" id="WP_015258888.1">
    <property type="nucleotide sequence ID" value="NC_019902.2"/>
</dbReference>
<evidence type="ECO:0000256" key="1">
    <source>
        <dbReference type="SAM" id="MobiDB-lite"/>
    </source>
</evidence>
<protein>
    <submittedName>
        <fullName evidence="2">Tetratricopeptide TPR_4</fullName>
    </submittedName>
</protein>
<feature type="region of interest" description="Disordered" evidence="1">
    <location>
        <begin position="75"/>
        <end position="97"/>
    </location>
</feature>
<evidence type="ECO:0000313" key="3">
    <source>
        <dbReference type="Proteomes" id="UP000010809"/>
    </source>
</evidence>